<dbReference type="EMBL" id="CP158299">
    <property type="protein sequence ID" value="XBV86700.1"/>
    <property type="molecule type" value="Genomic_DNA"/>
</dbReference>
<reference evidence="1" key="1">
    <citation type="submission" date="2024-06" db="EMBL/GenBank/DDBJ databases">
        <title>Draft Genome Sequence of Deinococcus sonorensis Type Strain KR-87, a Biofilm Producing Representative of the Genus Deinococcus.</title>
        <authorList>
            <person name="Boren L.S."/>
            <person name="Grosso R.A."/>
            <person name="Hugenberg-Cox A.N."/>
            <person name="Hill J.T.E."/>
            <person name="Albert C.M."/>
            <person name="Tuohy J.M."/>
        </authorList>
    </citation>
    <scope>NUCLEOTIDE SEQUENCE</scope>
    <source>
        <strain evidence="1">KR-87</strain>
    </source>
</reference>
<organism evidence="1">
    <name type="scientific">Deinococcus sonorensis KR-87</name>
    <dbReference type="NCBI Taxonomy" id="694439"/>
    <lineage>
        <taxon>Bacteria</taxon>
        <taxon>Thermotogati</taxon>
        <taxon>Deinococcota</taxon>
        <taxon>Deinococci</taxon>
        <taxon>Deinococcales</taxon>
        <taxon>Deinococcaceae</taxon>
        <taxon>Deinococcus</taxon>
    </lineage>
</organism>
<protein>
    <submittedName>
        <fullName evidence="1">Uncharacterized protein</fullName>
    </submittedName>
</protein>
<dbReference type="RefSeq" id="WP_350244777.1">
    <property type="nucleotide sequence ID" value="NZ_CP158299.1"/>
</dbReference>
<sequence>MLDFGGLNVGDPACGPSVALPCGCGWALSVALIALPYAQHTGPTIAAASRRIIEAMLDDAP</sequence>
<dbReference type="AlphaFoldDB" id="A0AAU7UDS7"/>
<name>A0AAU7UDS7_9DEIO</name>
<evidence type="ECO:0000313" key="1">
    <source>
        <dbReference type="EMBL" id="XBV86700.1"/>
    </source>
</evidence>
<accession>A0AAU7UDS7</accession>
<gene>
    <name evidence="1" type="ORF">ABOD76_10435</name>
</gene>
<dbReference type="KEGG" id="dsc:ABOD76_10435"/>
<proteinExistence type="predicted"/>